<feature type="compositionally biased region" description="Low complexity" evidence="2">
    <location>
        <begin position="2473"/>
        <end position="2486"/>
    </location>
</feature>
<feature type="compositionally biased region" description="Low complexity" evidence="2">
    <location>
        <begin position="1224"/>
        <end position="1242"/>
    </location>
</feature>
<feature type="region of interest" description="Disordered" evidence="2">
    <location>
        <begin position="1288"/>
        <end position="1326"/>
    </location>
</feature>
<feature type="region of interest" description="Disordered" evidence="2">
    <location>
        <begin position="110"/>
        <end position="194"/>
    </location>
</feature>
<name>A0AAW3BUF5_9TRYP</name>
<proteinExistence type="predicted"/>
<dbReference type="PANTHER" id="PTHR23159:SF31">
    <property type="entry name" value="CENTROSOME-ASSOCIATED PROTEIN CEP250 ISOFORM X1"/>
    <property type="match status" value="1"/>
</dbReference>
<evidence type="ECO:0000256" key="1">
    <source>
        <dbReference type="SAM" id="Coils"/>
    </source>
</evidence>
<feature type="compositionally biased region" description="Pro residues" evidence="2">
    <location>
        <begin position="1620"/>
        <end position="1629"/>
    </location>
</feature>
<feature type="region of interest" description="Disordered" evidence="2">
    <location>
        <begin position="367"/>
        <end position="555"/>
    </location>
</feature>
<feature type="compositionally biased region" description="Low complexity" evidence="2">
    <location>
        <begin position="1470"/>
        <end position="1493"/>
    </location>
</feature>
<feature type="compositionally biased region" description="Low complexity" evidence="2">
    <location>
        <begin position="1421"/>
        <end position="1431"/>
    </location>
</feature>
<feature type="compositionally biased region" description="Polar residues" evidence="2">
    <location>
        <begin position="1193"/>
        <end position="1207"/>
    </location>
</feature>
<dbReference type="Proteomes" id="UP001501274">
    <property type="component" value="Unassembled WGS sequence"/>
</dbReference>
<feature type="compositionally biased region" description="Low complexity" evidence="2">
    <location>
        <begin position="688"/>
        <end position="697"/>
    </location>
</feature>
<feature type="compositionally biased region" description="Low complexity" evidence="2">
    <location>
        <begin position="1548"/>
        <end position="1558"/>
    </location>
</feature>
<keyword evidence="4" id="KW-1185">Reference proteome</keyword>
<feature type="region of interest" description="Disordered" evidence="2">
    <location>
        <begin position="295"/>
        <end position="314"/>
    </location>
</feature>
<feature type="region of interest" description="Disordered" evidence="2">
    <location>
        <begin position="1535"/>
        <end position="1558"/>
    </location>
</feature>
<gene>
    <name evidence="3" type="ORF">Q4I28_002915</name>
</gene>
<feature type="region of interest" description="Disordered" evidence="2">
    <location>
        <begin position="1979"/>
        <end position="2042"/>
    </location>
</feature>
<feature type="compositionally biased region" description="Basic and acidic residues" evidence="2">
    <location>
        <begin position="482"/>
        <end position="502"/>
    </location>
</feature>
<feature type="compositionally biased region" description="Polar residues" evidence="2">
    <location>
        <begin position="1610"/>
        <end position="1619"/>
    </location>
</feature>
<feature type="region of interest" description="Disordered" evidence="2">
    <location>
        <begin position="2116"/>
        <end position="2330"/>
    </location>
</feature>
<keyword evidence="1" id="KW-0175">Coiled coil</keyword>
<evidence type="ECO:0000313" key="4">
    <source>
        <dbReference type="Proteomes" id="UP001501274"/>
    </source>
</evidence>
<feature type="region of interest" description="Disordered" evidence="2">
    <location>
        <begin position="2578"/>
        <end position="2638"/>
    </location>
</feature>
<feature type="region of interest" description="Disordered" evidence="2">
    <location>
        <begin position="678"/>
        <end position="703"/>
    </location>
</feature>
<evidence type="ECO:0000313" key="3">
    <source>
        <dbReference type="EMBL" id="KAL0526334.1"/>
    </source>
</evidence>
<evidence type="ECO:0000256" key="2">
    <source>
        <dbReference type="SAM" id="MobiDB-lite"/>
    </source>
</evidence>
<comment type="caution">
    <text evidence="3">The sequence shown here is derived from an EMBL/GenBank/DDBJ whole genome shotgun (WGS) entry which is preliminary data.</text>
</comment>
<feature type="compositionally biased region" description="Basic and acidic residues" evidence="2">
    <location>
        <begin position="451"/>
        <end position="460"/>
    </location>
</feature>
<feature type="compositionally biased region" description="Basic and acidic residues" evidence="2">
    <location>
        <begin position="255"/>
        <end position="264"/>
    </location>
</feature>
<feature type="compositionally biased region" description="Basic and acidic residues" evidence="2">
    <location>
        <begin position="1433"/>
        <end position="1463"/>
    </location>
</feature>
<feature type="compositionally biased region" description="Basic and acidic residues" evidence="2">
    <location>
        <begin position="369"/>
        <end position="385"/>
    </location>
</feature>
<feature type="region of interest" description="Disordered" evidence="2">
    <location>
        <begin position="2064"/>
        <end position="2100"/>
    </location>
</feature>
<dbReference type="CDD" id="cd06503">
    <property type="entry name" value="ATP-synt_Fo_b"/>
    <property type="match status" value="1"/>
</dbReference>
<feature type="compositionally biased region" description="Polar residues" evidence="2">
    <location>
        <begin position="519"/>
        <end position="538"/>
    </location>
</feature>
<sequence>MAGLHSENISINSTRLLEQSSSEKDICVFCLRRATPSASDPHAPLFPFFSLVDCRHYACQPCALVHCDNAGRLIFCPKCHCVSRLAQSGRRRTRSAAAATDAEVDRVTIDDGVSSTRSRRTRTGTTPHRSALKGKSGTSKRRASSVQFPTNPTTSIVPGDGHGDASGTAAVSTEADSATEELRQRRALSPLTQDAVDAIPLDPVEARRRRSREQQQLRAAEAAAKVEKAVSLYAITAAPPMPSASAASGTAANEGFKKTKDRSRSQPVPKLPNTILEPKQEYPLPPPLVLHTVEEEEEARASVATTEDEKAKNSASALALRQVENEVEAAMVAPKDESITARTLSAPAGLAEELEQPLQLLDDCQNNEAEERSVVGDAEAHERAALKQQMEEEDTAIHARRGLVVEFDSTPIPPQQQQSTPRHQDSHHSNVGSLSVGDFADQVSGTSDDELSQRACEHKSVTGSNSTSRRRRRTSANGSSEPRPHSLENRAYELDAKVEKDGQVNAAGTPGSALFSVRKSVTGSGTTEDTLSPMTSARQARVSAGEESEDDGERVSVVALSGREDVVKLDAARAAEAEAKAVMEAQAAAVRAAEAARVLEAQERERQLQLQREEEEHQRQRREEHASFARHSLQDREGLAREALEEAEAAVRTHYERGADEWLKAALPYELEAQRRARAAAEHRRQQEQQQAQLTAEEGLDRDEVEEAEANSWSWLLSGARVDRVVAATEEGDRVQREYEELRCERLLLQFREDTADLLHEEACGRASFVEYEAAMRSVLQSHHAAQRQVLAEGEQRQKAEFFKKAAMRREEAHRQRWQWELDELDADEVGDRTILLEVEREERRTASLMFLQRLASIRRKEVLSLDEVAVAAAAAGEDPGESSILSDAPTMIAAHAPRRVQLRQSSTAAPLMTEADGDGDNGDANVTSATTPPQLGTPLITLEQLAELRAREAAYAAELQAALERLQEAERRVAEEAAIRAQAQQERQEIHAESQRLLLEAEQRAERRIHEARDAAEQLLQARLHDFRDEAARRAEHAAVMQALAEEEKRAVLEAKLQAAQRQLDEAQQRAQEEVRRAREDAAEMAAADAARAAREAQRREEEWLERSRAEHLLRLAEQASEREEAIRRLAEIETRAAEAVQLAREEAARTTAEAQERLADMVRRQQAREAEVQLAAQRVRSARDSLREFDSCSQSSLHTTPSRTAQPGPRPAIDSSDHGVPSLAASSSAHASQAAGAVTSQASAHTPLQTPPLAPSSPGTSSAIQGQSSTLRSTVRVPAAEAEAHMNLSDATPPRMVLSSQHTPLSSAVAPGPERGGPAVPSSSASAAAATTSLTAIDPADIIRVAIHSAVQEIIEAQRRTQALQDRAEKQVELSEHRYHRRKGDRLRAARDVEVIESSYIASEENESEERRHRWRPWTQQLHQQTRQRQPMRDYEHENRAASLHTSEEHLQSARTSRDGYAEEVSESPWTRSASSPASRRSPTGAPLPTASSAAAAAVPSSVSSHTLLSTSSVYFDNSYRALATARGATRPIYGRSRYDCPPAQPQQTQQPSASFAPYSAASRVLFGPRVGHPVREARPDIDRDDVSARSMPVGVEAHAYPRAALQQQQRYATGATQPPPPPPPPRQLSLQPTSATAAASSAAHAYNDPEPLPPASAAMEYSPPPRRSATRAAVEGELQQQQQPRAAGAGVNGSSCDGVGALPQPSRMCPRCYRTETTSPCWRCGEMICRHCGLPPGSARQLCCTAHHRAQLREFTRRKTYESGNVAVSARAGKVPSSPPPQQQPQQRRLRGEQEVQTSFAFSKTSVRGGNAAPFADESAARFDAGTSPLTSPSPPCLIPPSAYRAPQQHQQPQVRQHYPSAYPPFTTAGPAALSQQPVYSPGYHSAAAVYPYVYPYSLQKQHLFPPYQLPFYTDSEGPHAMPPPLDPHAPPFSQRQLSAPLGYSVRAATAALGSAAVDSSGAGFAASMTPSDVQQQQKAAVASSGDWTAQELPPSVIQPVSVRTTTMPPAPPAGLTQSPPPSTLPLSQQKASESMALHGTEGRAMVAVPTAPAAVAMDSTPYEQVQQQHPSSTRTDEGRTNVEAKVPGATGSHTLPNAIIASATTRSAAASVSLSGRASEKQGGTRTPVDAASTSCGGAGEENGSDGTSRATTGATAAEALEEPKTERKKTFPAFFVSLGDGNSAAEPRRPKPPTPRNFVPSLLMPTSLAGVLPPKKQRRRTSPYGVLLTSQSRNNGQMAHYQHQRRKLSPLQAHERNCPPDARKSVSPGRGFGAQRRQWHTSPSLYEQAPNESGARGDVRWKTPVYPPPQQPQQRQQRQPQRAHINGTAAVMTKSIKSYIKSLSPVVVVDESGTPIVYEDVCKAESDSYQRQQQQQQQQRWRPQEWSATTAQAVHDIYLSSGGIRGGVAEGKHNHPESHHDRSKLSRYYVEALSQPHDPSQQQQHERSSRSESYYPHFTSPGVTSETQSQPPYQQQQQHLYAPSQPHIPTHISYAASLADRRVPTLAELEKRLQQLRQVDEYEASQYHRRQVQYAHHHQQKQPHIHVLLHNPGVVPVGSHTGEFVEASSYATRGVAQPQQRRHNSATGRHPQQRTVSPPWRTDLNSSPVRPRWDISQPRSPIYHPAPATTAGN</sequence>
<protein>
    <recommendedName>
        <fullName evidence="5">RING-type domain-containing protein</fullName>
    </recommendedName>
</protein>
<feature type="compositionally biased region" description="Low complexity" evidence="2">
    <location>
        <begin position="1636"/>
        <end position="1648"/>
    </location>
</feature>
<feature type="compositionally biased region" description="Polar residues" evidence="2">
    <location>
        <begin position="144"/>
        <end position="156"/>
    </location>
</feature>
<feature type="region of interest" description="Disordered" evidence="2">
    <location>
        <begin position="1187"/>
        <end position="1276"/>
    </location>
</feature>
<feature type="region of interest" description="Disordered" evidence="2">
    <location>
        <begin position="240"/>
        <end position="284"/>
    </location>
</feature>
<organism evidence="3 4">
    <name type="scientific">Leishmania naiffi</name>
    <dbReference type="NCBI Taxonomy" id="5678"/>
    <lineage>
        <taxon>Eukaryota</taxon>
        <taxon>Discoba</taxon>
        <taxon>Euglenozoa</taxon>
        <taxon>Kinetoplastea</taxon>
        <taxon>Metakinetoplastina</taxon>
        <taxon>Trypanosomatida</taxon>
        <taxon>Trypanosomatidae</taxon>
        <taxon>Leishmaniinae</taxon>
        <taxon>Leishmania</taxon>
        <taxon>Leishmania naiffi species complex</taxon>
    </lineage>
</organism>
<feature type="region of interest" description="Disordered" evidence="2">
    <location>
        <begin position="1610"/>
        <end position="1695"/>
    </location>
</feature>
<feature type="region of interest" description="Disordered" evidence="2">
    <location>
        <begin position="1404"/>
        <end position="1493"/>
    </location>
</feature>
<feature type="compositionally biased region" description="Low complexity" evidence="2">
    <location>
        <begin position="2317"/>
        <end position="2327"/>
    </location>
</feature>
<dbReference type="EMBL" id="JBAMZN010000020">
    <property type="protein sequence ID" value="KAL0526334.1"/>
    <property type="molecule type" value="Genomic_DNA"/>
</dbReference>
<accession>A0AAW3BUF5</accession>
<feature type="compositionally biased region" description="Polar residues" evidence="2">
    <location>
        <begin position="2065"/>
        <end position="2077"/>
    </location>
</feature>
<feature type="compositionally biased region" description="Polar residues" evidence="2">
    <location>
        <begin position="2233"/>
        <end position="2242"/>
    </location>
</feature>
<feature type="region of interest" description="Disordered" evidence="2">
    <location>
        <begin position="2438"/>
        <end position="2486"/>
    </location>
</feature>
<evidence type="ECO:0008006" key="5">
    <source>
        <dbReference type="Google" id="ProtNLM"/>
    </source>
</evidence>
<feature type="compositionally biased region" description="Polar residues" evidence="2">
    <location>
        <begin position="1259"/>
        <end position="1275"/>
    </location>
</feature>
<dbReference type="PANTHER" id="PTHR23159">
    <property type="entry name" value="CENTROSOMAL PROTEIN 2"/>
    <property type="match status" value="1"/>
</dbReference>
<reference evidence="3 4" key="1">
    <citation type="submission" date="2024-02" db="EMBL/GenBank/DDBJ databases">
        <title>FIRST GENOME SEQUENCES OF Leishmania (Viannia) shawi, Leishmania (Viannia) lindenbergi AND Leishmania (Viannia) utingensis.</title>
        <authorList>
            <person name="Resadore F."/>
            <person name="Custodio M.G.F."/>
            <person name="Boite M.C."/>
            <person name="Cupolillo E."/>
            <person name="Ferreira G.E.M."/>
        </authorList>
    </citation>
    <scope>NUCLEOTIDE SEQUENCE [LARGE SCALE GENOMIC DNA]</scope>
    <source>
        <strain evidence="3 4">MDAS/BR/1979/M5533</strain>
    </source>
</reference>
<feature type="region of interest" description="Disordered" evidence="2">
    <location>
        <begin position="912"/>
        <end position="936"/>
    </location>
</feature>
<feature type="coiled-coil region" evidence="1">
    <location>
        <begin position="946"/>
        <end position="1166"/>
    </location>
</feature>
<feature type="compositionally biased region" description="Pro residues" evidence="2">
    <location>
        <begin position="2012"/>
        <end position="2027"/>
    </location>
</feature>
<feature type="compositionally biased region" description="Basic and acidic residues" evidence="2">
    <location>
        <begin position="2258"/>
        <end position="2269"/>
    </location>
</feature>
<feature type="compositionally biased region" description="Low complexity" evidence="2">
    <location>
        <begin position="2439"/>
        <end position="2448"/>
    </location>
</feature>
<feature type="compositionally biased region" description="Low complexity" evidence="2">
    <location>
        <begin position="240"/>
        <end position="252"/>
    </location>
</feature>
<feature type="region of interest" description="Disordered" evidence="2">
    <location>
        <begin position="1773"/>
        <end position="1800"/>
    </location>
</feature>
<feature type="region of interest" description="Disordered" evidence="2">
    <location>
        <begin position="608"/>
        <end position="635"/>
    </location>
</feature>
<feature type="compositionally biased region" description="Basic and acidic residues" evidence="2">
    <location>
        <begin position="678"/>
        <end position="687"/>
    </location>
</feature>